<proteinExistence type="predicted"/>
<dbReference type="PANTHER" id="PTHR21310:SF37">
    <property type="entry name" value="AMINOGLYCOSIDE PHOSPHOTRANSFERASE DOMAIN-CONTAINING PROTEIN"/>
    <property type="match status" value="1"/>
</dbReference>
<feature type="domain" description="Aminoglycoside phosphotransferase" evidence="1">
    <location>
        <begin position="66"/>
        <end position="178"/>
    </location>
</feature>
<dbReference type="Pfam" id="PF01636">
    <property type="entry name" value="APH"/>
    <property type="match status" value="1"/>
</dbReference>
<name>A0AAX4IBS0_9PEZI</name>
<sequence length="349" mass="39697">MTYFTMENRLPTSSLTVMYDSVFYNEDSKKFQAWVSSAINPCVISELEAFVAQQLNDSGPATLVERAEGSYNMMFRFRAFNGNDVALRIPKPGHTPLVLASEKVANEVAWMRYLKENTSIPIPHLYSASSQMSKNLSQFGLPFMLMDFVEGHNLRDFLTKLPAPEQLASFYLQLNRLHFKEIGSVAQDPVSGQWKVTQHPLTMDMHQLLLGVPDYLTGGWPSKPLRRAGDYFDFIADQQRIQLWELRNLNVSQDRASTYDAEQTAKLARHRFKARVGFKQLVALFCKPGDDFGPFFPFNPDLDPRNMVINPDNGQITGVFDLEFTNAMPAQFACDPPLWLHRVLPGQCL</sequence>
<dbReference type="Proteomes" id="UP001322277">
    <property type="component" value="Chromosome 3"/>
</dbReference>
<dbReference type="RefSeq" id="XP_062778071.1">
    <property type="nucleotide sequence ID" value="XM_062922020.1"/>
</dbReference>
<protein>
    <submittedName>
        <fullName evidence="2">Aminoglycoside phosphotransferase, protein kinase-like domain superfamily</fullName>
    </submittedName>
</protein>
<dbReference type="AlphaFoldDB" id="A0AAX4IBS0"/>
<dbReference type="InterPro" id="IPR011009">
    <property type="entry name" value="Kinase-like_dom_sf"/>
</dbReference>
<accession>A0AAX4IBS0</accession>
<dbReference type="InterPro" id="IPR002575">
    <property type="entry name" value="Aminoglycoside_PTrfase"/>
</dbReference>
<dbReference type="GeneID" id="87942364"/>
<keyword evidence="3" id="KW-1185">Reference proteome</keyword>
<reference evidence="3" key="1">
    <citation type="journal article" date="2023" name="bioRxiv">
        <title>Complete genome of the Medicago anthracnose fungus, Colletotrichum destructivum, reveals a mini-chromosome-like region within a core chromosome.</title>
        <authorList>
            <person name="Lapalu N."/>
            <person name="Simon A."/>
            <person name="Lu A."/>
            <person name="Plaumann P.-L."/>
            <person name="Amselem J."/>
            <person name="Pigne S."/>
            <person name="Auger A."/>
            <person name="Koch C."/>
            <person name="Dallery J.-F."/>
            <person name="O'Connell R.J."/>
        </authorList>
    </citation>
    <scope>NUCLEOTIDE SEQUENCE [LARGE SCALE GENOMIC DNA]</scope>
    <source>
        <strain evidence="3">CBS 520.97</strain>
    </source>
</reference>
<dbReference type="KEGG" id="cdet:87942364"/>
<dbReference type="Gene3D" id="3.30.200.20">
    <property type="entry name" value="Phosphorylase Kinase, domain 1"/>
    <property type="match status" value="1"/>
</dbReference>
<evidence type="ECO:0000313" key="3">
    <source>
        <dbReference type="Proteomes" id="UP001322277"/>
    </source>
</evidence>
<evidence type="ECO:0000259" key="1">
    <source>
        <dbReference type="Pfam" id="PF01636"/>
    </source>
</evidence>
<dbReference type="PANTHER" id="PTHR21310">
    <property type="entry name" value="AMINOGLYCOSIDE PHOSPHOTRANSFERASE-RELATED-RELATED"/>
    <property type="match status" value="1"/>
</dbReference>
<organism evidence="2 3">
    <name type="scientific">Colletotrichum destructivum</name>
    <dbReference type="NCBI Taxonomy" id="34406"/>
    <lineage>
        <taxon>Eukaryota</taxon>
        <taxon>Fungi</taxon>
        <taxon>Dikarya</taxon>
        <taxon>Ascomycota</taxon>
        <taxon>Pezizomycotina</taxon>
        <taxon>Sordariomycetes</taxon>
        <taxon>Hypocreomycetidae</taxon>
        <taxon>Glomerellales</taxon>
        <taxon>Glomerellaceae</taxon>
        <taxon>Colletotrichum</taxon>
        <taxon>Colletotrichum destructivum species complex</taxon>
    </lineage>
</organism>
<evidence type="ECO:0000313" key="2">
    <source>
        <dbReference type="EMBL" id="WQF80847.1"/>
    </source>
</evidence>
<dbReference type="SUPFAM" id="SSF56112">
    <property type="entry name" value="Protein kinase-like (PK-like)"/>
    <property type="match status" value="1"/>
</dbReference>
<dbReference type="InterPro" id="IPR051678">
    <property type="entry name" value="AGP_Transferase"/>
</dbReference>
<gene>
    <name evidence="2" type="ORF">CDEST_05861</name>
</gene>
<dbReference type="EMBL" id="CP137307">
    <property type="protein sequence ID" value="WQF80847.1"/>
    <property type="molecule type" value="Genomic_DNA"/>
</dbReference>